<dbReference type="CDD" id="cd06225">
    <property type="entry name" value="HAMP"/>
    <property type="match status" value="1"/>
</dbReference>
<keyword evidence="18" id="KW-1185">Reference proteome</keyword>
<evidence type="ECO:0000256" key="10">
    <source>
        <dbReference type="ARBA" id="ARBA00022840"/>
    </source>
</evidence>
<keyword evidence="8" id="KW-0547">Nucleotide-binding</keyword>
<feature type="transmembrane region" description="Helical" evidence="14">
    <location>
        <begin position="313"/>
        <end position="333"/>
    </location>
</feature>
<dbReference type="InterPro" id="IPR010559">
    <property type="entry name" value="Sig_transdc_His_kin_internal"/>
</dbReference>
<evidence type="ECO:0000259" key="15">
    <source>
        <dbReference type="PROSITE" id="PS50109"/>
    </source>
</evidence>
<dbReference type="InterPro" id="IPR005467">
    <property type="entry name" value="His_kinase_dom"/>
</dbReference>
<evidence type="ECO:0000256" key="12">
    <source>
        <dbReference type="ARBA" id="ARBA00023012"/>
    </source>
</evidence>
<feature type="domain" description="Histidine kinase" evidence="15">
    <location>
        <begin position="496"/>
        <end position="600"/>
    </location>
</feature>
<dbReference type="PROSITE" id="PS50885">
    <property type="entry name" value="HAMP"/>
    <property type="match status" value="1"/>
</dbReference>
<keyword evidence="10" id="KW-0067">ATP-binding</keyword>
<dbReference type="InterPro" id="IPR036890">
    <property type="entry name" value="HATPase_C_sf"/>
</dbReference>
<keyword evidence="12" id="KW-0902">Two-component regulatory system</keyword>
<reference evidence="17" key="1">
    <citation type="journal article" date="2014" name="Int. J. Syst. Evol. Microbiol.">
        <title>Complete genome sequence of Corynebacterium casei LMG S-19264T (=DSM 44701T), isolated from a smear-ripened cheese.</title>
        <authorList>
            <consortium name="US DOE Joint Genome Institute (JGI-PGF)"/>
            <person name="Walter F."/>
            <person name="Albersmeier A."/>
            <person name="Kalinowski J."/>
            <person name="Ruckert C."/>
        </authorList>
    </citation>
    <scope>NUCLEOTIDE SEQUENCE</scope>
    <source>
        <strain evidence="17">CGMCC 1.16134</strain>
    </source>
</reference>
<evidence type="ECO:0000256" key="9">
    <source>
        <dbReference type="ARBA" id="ARBA00022777"/>
    </source>
</evidence>
<reference evidence="17" key="2">
    <citation type="submission" date="2020-09" db="EMBL/GenBank/DDBJ databases">
        <authorList>
            <person name="Sun Q."/>
            <person name="Zhou Y."/>
        </authorList>
    </citation>
    <scope>NUCLEOTIDE SEQUENCE</scope>
    <source>
        <strain evidence="17">CGMCC 1.16134</strain>
    </source>
</reference>
<dbReference type="EC" id="2.7.13.3" evidence="3"/>
<evidence type="ECO:0000313" key="17">
    <source>
        <dbReference type="EMBL" id="GGF90018.1"/>
    </source>
</evidence>
<dbReference type="GO" id="GO:0000155">
    <property type="term" value="F:phosphorelay sensor kinase activity"/>
    <property type="evidence" value="ECO:0007669"/>
    <property type="project" value="InterPro"/>
</dbReference>
<dbReference type="InterPro" id="IPR003660">
    <property type="entry name" value="HAMP_dom"/>
</dbReference>
<dbReference type="RefSeq" id="WP_189027826.1">
    <property type="nucleotide sequence ID" value="NZ_BMKR01000017.1"/>
</dbReference>
<dbReference type="Proteomes" id="UP000637643">
    <property type="component" value="Unassembled WGS sequence"/>
</dbReference>
<organism evidence="17 18">
    <name type="scientific">Paenibacillus albidus</name>
    <dbReference type="NCBI Taxonomy" id="2041023"/>
    <lineage>
        <taxon>Bacteria</taxon>
        <taxon>Bacillati</taxon>
        <taxon>Bacillota</taxon>
        <taxon>Bacilli</taxon>
        <taxon>Bacillales</taxon>
        <taxon>Paenibacillaceae</taxon>
        <taxon>Paenibacillus</taxon>
    </lineage>
</organism>
<accession>A0A917FK65</accession>
<feature type="transmembrane region" description="Helical" evidence="14">
    <location>
        <begin position="20"/>
        <end position="42"/>
    </location>
</feature>
<keyword evidence="7 14" id="KW-0812">Transmembrane</keyword>
<dbReference type="InterPro" id="IPR003594">
    <property type="entry name" value="HATPase_dom"/>
</dbReference>
<dbReference type="GO" id="GO:0005524">
    <property type="term" value="F:ATP binding"/>
    <property type="evidence" value="ECO:0007669"/>
    <property type="project" value="UniProtKB-KW"/>
</dbReference>
<evidence type="ECO:0000256" key="4">
    <source>
        <dbReference type="ARBA" id="ARBA00022475"/>
    </source>
</evidence>
<keyword evidence="9 17" id="KW-0418">Kinase</keyword>
<comment type="catalytic activity">
    <reaction evidence="1">
        <text>ATP + protein L-histidine = ADP + protein N-phospho-L-histidine.</text>
        <dbReference type="EC" id="2.7.13.3"/>
    </reaction>
</comment>
<dbReference type="Pfam" id="PF02518">
    <property type="entry name" value="HATPase_c"/>
    <property type="match status" value="1"/>
</dbReference>
<comment type="subcellular location">
    <subcellularLocation>
        <location evidence="2">Cell membrane</location>
        <topology evidence="2">Multi-pass membrane protein</topology>
    </subcellularLocation>
</comment>
<dbReference type="Gene3D" id="3.30.565.10">
    <property type="entry name" value="Histidine kinase-like ATPase, C-terminal domain"/>
    <property type="match status" value="1"/>
</dbReference>
<evidence type="ECO:0000256" key="5">
    <source>
        <dbReference type="ARBA" id="ARBA00022553"/>
    </source>
</evidence>
<evidence type="ECO:0000256" key="1">
    <source>
        <dbReference type="ARBA" id="ARBA00000085"/>
    </source>
</evidence>
<evidence type="ECO:0000256" key="7">
    <source>
        <dbReference type="ARBA" id="ARBA00022692"/>
    </source>
</evidence>
<evidence type="ECO:0000256" key="3">
    <source>
        <dbReference type="ARBA" id="ARBA00012438"/>
    </source>
</evidence>
<sequence>MLPGKLYRKYLKNNLFMKIILTFAVIAVVTIITFSYLMFLLMSQAAVQRQLEIQKRTVESVNSYIERKYESVQTMMRDVYRDSELTANTSYLLEHPYEEYVRYRLDRYFSESNSTTDTVQFFRNQVEDDPDIRSLMLYSSAEQHMYVYNDHKQFEIISTNAAHSYIPDALYLEEEGSVSIPNIWVSKAIEPPAGPVFSVRAPINNKLSLSNIGQLLVYFDAAKVWESMGNYKNDFKGTILVLSADGDVLFDSSGTFYGRKYPYLEQVTSAYTDGEEVGGMMITKLTHTQGGFTVLSAVPKQELAATYAGLRNMIVVICLICLLFAIITPTLFINNFAKRTHGIIKFTRKVKNGDLDARIADVREDELGQISKSFNDMLDELNLHIDRVFKAEIKQKHTEIAALEARVNPHFLYNTLEVIRMRAISQGASDVGEMIYSLSVLFKSYVQQKPKHTLKDELEACRLYLELFRIRYKDKFSYELDCSKELEGRVVLKMSLQPIIENYILHGMRVDKNDNRIHIAVKREGTFLRAVVTDNGRGISPERLEQLKQGLMNPEEQSESFGLRSIHDRLKLLYGGEHGIQLESEAGVGTTVTVYFPDLGEDEPKYV</sequence>
<evidence type="ECO:0000256" key="11">
    <source>
        <dbReference type="ARBA" id="ARBA00022989"/>
    </source>
</evidence>
<dbReference type="GO" id="GO:0005886">
    <property type="term" value="C:plasma membrane"/>
    <property type="evidence" value="ECO:0007669"/>
    <property type="project" value="UniProtKB-SubCell"/>
</dbReference>
<dbReference type="AlphaFoldDB" id="A0A917FK65"/>
<name>A0A917FK65_9BACL</name>
<comment type="caution">
    <text evidence="17">The sequence shown here is derived from an EMBL/GenBank/DDBJ whole genome shotgun (WGS) entry which is preliminary data.</text>
</comment>
<keyword evidence="4" id="KW-1003">Cell membrane</keyword>
<dbReference type="SUPFAM" id="SSF158472">
    <property type="entry name" value="HAMP domain-like"/>
    <property type="match status" value="1"/>
</dbReference>
<dbReference type="Pfam" id="PF00672">
    <property type="entry name" value="HAMP"/>
    <property type="match status" value="1"/>
</dbReference>
<evidence type="ECO:0000259" key="16">
    <source>
        <dbReference type="PROSITE" id="PS50885"/>
    </source>
</evidence>
<keyword evidence="5" id="KW-0597">Phosphoprotein</keyword>
<evidence type="ECO:0000256" key="8">
    <source>
        <dbReference type="ARBA" id="ARBA00022741"/>
    </source>
</evidence>
<evidence type="ECO:0000256" key="6">
    <source>
        <dbReference type="ARBA" id="ARBA00022679"/>
    </source>
</evidence>
<dbReference type="EMBL" id="BMKR01000017">
    <property type="protein sequence ID" value="GGF90018.1"/>
    <property type="molecule type" value="Genomic_DNA"/>
</dbReference>
<evidence type="ECO:0000256" key="14">
    <source>
        <dbReference type="SAM" id="Phobius"/>
    </source>
</evidence>
<keyword evidence="13 14" id="KW-0472">Membrane</keyword>
<keyword evidence="6" id="KW-0808">Transferase</keyword>
<dbReference type="InterPro" id="IPR050640">
    <property type="entry name" value="Bact_2-comp_sensor_kinase"/>
</dbReference>
<keyword evidence="11 14" id="KW-1133">Transmembrane helix</keyword>
<evidence type="ECO:0000256" key="13">
    <source>
        <dbReference type="ARBA" id="ARBA00023136"/>
    </source>
</evidence>
<dbReference type="Pfam" id="PF06580">
    <property type="entry name" value="His_kinase"/>
    <property type="match status" value="1"/>
</dbReference>
<feature type="domain" description="HAMP" evidence="16">
    <location>
        <begin position="334"/>
        <end position="386"/>
    </location>
</feature>
<dbReference type="PROSITE" id="PS50109">
    <property type="entry name" value="HIS_KIN"/>
    <property type="match status" value="1"/>
</dbReference>
<evidence type="ECO:0000256" key="2">
    <source>
        <dbReference type="ARBA" id="ARBA00004651"/>
    </source>
</evidence>
<dbReference type="SUPFAM" id="SSF55874">
    <property type="entry name" value="ATPase domain of HSP90 chaperone/DNA topoisomerase II/histidine kinase"/>
    <property type="match status" value="1"/>
</dbReference>
<dbReference type="Gene3D" id="6.10.340.10">
    <property type="match status" value="1"/>
</dbReference>
<evidence type="ECO:0000313" key="18">
    <source>
        <dbReference type="Proteomes" id="UP000637643"/>
    </source>
</evidence>
<dbReference type="PANTHER" id="PTHR34220">
    <property type="entry name" value="SENSOR HISTIDINE KINASE YPDA"/>
    <property type="match status" value="1"/>
</dbReference>
<dbReference type="PANTHER" id="PTHR34220:SF11">
    <property type="entry name" value="SENSOR PROTEIN KINASE HPTS"/>
    <property type="match status" value="1"/>
</dbReference>
<dbReference type="SMART" id="SM00304">
    <property type="entry name" value="HAMP"/>
    <property type="match status" value="1"/>
</dbReference>
<gene>
    <name evidence="17" type="ORF">GCM10010912_39000</name>
</gene>
<protein>
    <recommendedName>
        <fullName evidence="3">histidine kinase</fullName>
        <ecNumber evidence="3">2.7.13.3</ecNumber>
    </recommendedName>
</protein>
<proteinExistence type="predicted"/>